<dbReference type="AlphaFoldDB" id="A0A1B6VFM8"/>
<evidence type="ECO:0000313" key="1">
    <source>
        <dbReference type="EMBL" id="OAJ66000.1"/>
    </source>
</evidence>
<reference evidence="1 2" key="1">
    <citation type="submission" date="2016-03" db="EMBL/GenBank/DDBJ databases">
        <title>Draft genome sequence of Gluconobacter cerinus strain CECT 9110.</title>
        <authorList>
            <person name="Sainz F."/>
            <person name="Mas A."/>
            <person name="Torija M.J."/>
        </authorList>
    </citation>
    <scope>NUCLEOTIDE SEQUENCE [LARGE SCALE GENOMIC DNA]</scope>
    <source>
        <strain evidence="1 2">CECT 9110</strain>
    </source>
</reference>
<protein>
    <submittedName>
        <fullName evidence="1">Uncharacterized protein</fullName>
    </submittedName>
</protein>
<dbReference type="Proteomes" id="UP000077786">
    <property type="component" value="Unassembled WGS sequence"/>
</dbReference>
<evidence type="ECO:0000313" key="2">
    <source>
        <dbReference type="Proteomes" id="UP000077786"/>
    </source>
</evidence>
<dbReference type="EMBL" id="LUTU01000026">
    <property type="protein sequence ID" value="OAJ66000.1"/>
    <property type="molecule type" value="Genomic_DNA"/>
</dbReference>
<dbReference type="PATRIC" id="fig|38307.3.peg.3534"/>
<accession>A0A1B6VFM8</accession>
<sequence length="46" mass="5432">MTKLKLGRSEDLRPVRVMLELLVVWVRDGYIWAKFSIWCPRSGDNP</sequence>
<name>A0A1B6VFM8_9PROT</name>
<organism evidence="1 2">
    <name type="scientific">Gluconobacter cerinus</name>
    <dbReference type="NCBI Taxonomy" id="38307"/>
    <lineage>
        <taxon>Bacteria</taxon>
        <taxon>Pseudomonadati</taxon>
        <taxon>Pseudomonadota</taxon>
        <taxon>Alphaproteobacteria</taxon>
        <taxon>Acetobacterales</taxon>
        <taxon>Acetobacteraceae</taxon>
        <taxon>Gluconobacter</taxon>
    </lineage>
</organism>
<gene>
    <name evidence="1" type="ORF">A0123_03367</name>
</gene>
<comment type="caution">
    <text evidence="1">The sequence shown here is derived from an EMBL/GenBank/DDBJ whole genome shotgun (WGS) entry which is preliminary data.</text>
</comment>
<proteinExistence type="predicted"/>